<proteinExistence type="predicted"/>
<dbReference type="STRING" id="1215089.BBI08_08985"/>
<evidence type="ECO:0000313" key="3">
    <source>
        <dbReference type="Proteomes" id="UP000092687"/>
    </source>
</evidence>
<dbReference type="RefSeq" id="WP_008496949.1">
    <property type="nucleotide sequence ID" value="NZ_CP016537.2"/>
</dbReference>
<reference evidence="2" key="1">
    <citation type="submission" date="2016-10" db="EMBL/GenBank/DDBJ databases">
        <authorList>
            <person name="de Groot N.N."/>
        </authorList>
    </citation>
    <scope>NUCLEOTIDE SEQUENCE</scope>
    <source>
        <strain evidence="2">DSM 24743</strain>
    </source>
</reference>
<evidence type="ECO:0000256" key="1">
    <source>
        <dbReference type="SAM" id="Phobius"/>
    </source>
</evidence>
<name>A0A1C7DR17_9BACL</name>
<dbReference type="EMBL" id="CP016537">
    <property type="protein sequence ID" value="ANU13976.1"/>
    <property type="molecule type" value="Genomic_DNA"/>
</dbReference>
<keyword evidence="3" id="KW-1185">Reference proteome</keyword>
<protein>
    <submittedName>
        <fullName evidence="2">Uncharacterized protein</fullName>
    </submittedName>
</protein>
<feature type="transmembrane region" description="Helical" evidence="1">
    <location>
        <begin position="6"/>
        <end position="25"/>
    </location>
</feature>
<dbReference type="KEGG" id="phc:BBI08_08985"/>
<dbReference type="Proteomes" id="UP000092687">
    <property type="component" value="Chromosome"/>
</dbReference>
<gene>
    <name evidence="2" type="ORF">BBI08_08985</name>
</gene>
<dbReference type="OrthoDB" id="2426739at2"/>
<sequence length="215" mass="25414">MKKNFLIVMMIPFILISGVVMWWLVNRIIDDKIEDHKIKEFIEEKYDMEVDIISETNASMTEGHSYQMAFEEQKDVVFTVTVDTENYATIYRDDYKMQLAFYELKEQMEELLPELEELGYTKPANGDFVDHVVKDFRTQDSVRWVILETDSQLDTIETSEIETVKKFLDLQEKHNLDFQKFFITDKDGIHGILIDLRELGDNRSLAEVDTYIRGQ</sequence>
<keyword evidence="1" id="KW-1133">Transmembrane helix</keyword>
<dbReference type="AlphaFoldDB" id="A0A1C7DR17"/>
<evidence type="ECO:0000313" key="2">
    <source>
        <dbReference type="EMBL" id="ANU13976.1"/>
    </source>
</evidence>
<accession>A0A1C7DR17</accession>
<keyword evidence="1" id="KW-0812">Transmembrane</keyword>
<organism evidence="2 3">
    <name type="scientific">Planococcus halocryophilus</name>
    <dbReference type="NCBI Taxonomy" id="1215089"/>
    <lineage>
        <taxon>Bacteria</taxon>
        <taxon>Bacillati</taxon>
        <taxon>Bacillota</taxon>
        <taxon>Bacilli</taxon>
        <taxon>Bacillales</taxon>
        <taxon>Caryophanaceae</taxon>
        <taxon>Planococcus</taxon>
    </lineage>
</organism>
<keyword evidence="1" id="KW-0472">Membrane</keyword>